<keyword evidence="2" id="KW-1185">Reference proteome</keyword>
<dbReference type="Proteomes" id="UP000250275">
    <property type="component" value="Unassembled WGS sequence"/>
</dbReference>
<evidence type="ECO:0000313" key="1">
    <source>
        <dbReference type="EMBL" id="OAD59686.1"/>
    </source>
</evidence>
<proteinExistence type="predicted"/>
<sequence length="55" mass="6350">MTQRFSTASIIFEKVEMIHWCEQCDLEDELSAKDTKAFKKRISTALSQRIGNAKD</sequence>
<accession>A0A310SNJ6</accession>
<name>A0A310SNJ6_9HYME</name>
<organism evidence="1 2">
    <name type="scientific">Eufriesea mexicana</name>
    <dbReference type="NCBI Taxonomy" id="516756"/>
    <lineage>
        <taxon>Eukaryota</taxon>
        <taxon>Metazoa</taxon>
        <taxon>Ecdysozoa</taxon>
        <taxon>Arthropoda</taxon>
        <taxon>Hexapoda</taxon>
        <taxon>Insecta</taxon>
        <taxon>Pterygota</taxon>
        <taxon>Neoptera</taxon>
        <taxon>Endopterygota</taxon>
        <taxon>Hymenoptera</taxon>
        <taxon>Apocrita</taxon>
        <taxon>Aculeata</taxon>
        <taxon>Apoidea</taxon>
        <taxon>Anthophila</taxon>
        <taxon>Apidae</taxon>
        <taxon>Eufriesea</taxon>
    </lineage>
</organism>
<protein>
    <submittedName>
        <fullName evidence="1">Uncharacterized protein</fullName>
    </submittedName>
</protein>
<evidence type="ECO:0000313" key="2">
    <source>
        <dbReference type="Proteomes" id="UP000250275"/>
    </source>
</evidence>
<dbReference type="EMBL" id="KQ760645">
    <property type="protein sequence ID" value="OAD59686.1"/>
    <property type="molecule type" value="Genomic_DNA"/>
</dbReference>
<gene>
    <name evidence="1" type="ORF">WN48_09000</name>
</gene>
<dbReference type="AlphaFoldDB" id="A0A310SNJ6"/>
<reference evidence="1 2" key="1">
    <citation type="submission" date="2015-07" db="EMBL/GenBank/DDBJ databases">
        <title>The genome of Eufriesea mexicana.</title>
        <authorList>
            <person name="Pan H."/>
            <person name="Kapheim K."/>
        </authorList>
    </citation>
    <scope>NUCLEOTIDE SEQUENCE [LARGE SCALE GENOMIC DNA]</scope>
    <source>
        <strain evidence="1">0111107269</strain>
        <tissue evidence="1">Whole body</tissue>
    </source>
</reference>